<dbReference type="InParanoid" id="C8V060"/>
<dbReference type="GeneID" id="74897088"/>
<evidence type="ECO:0000313" key="1">
    <source>
        <dbReference type="EMBL" id="CBF69401.1"/>
    </source>
</evidence>
<accession>C8V060</accession>
<evidence type="ECO:0000313" key="2">
    <source>
        <dbReference type="Proteomes" id="UP000000560"/>
    </source>
</evidence>
<dbReference type="HOGENOM" id="CLU_2558268_0_0_1"/>
<organism evidence="1 2">
    <name type="scientific">Emericella nidulans (strain FGSC A4 / ATCC 38163 / CBS 112.46 / NRRL 194 / M139)</name>
    <name type="common">Aspergillus nidulans</name>
    <dbReference type="NCBI Taxonomy" id="227321"/>
    <lineage>
        <taxon>Eukaryota</taxon>
        <taxon>Fungi</taxon>
        <taxon>Dikarya</taxon>
        <taxon>Ascomycota</taxon>
        <taxon>Pezizomycotina</taxon>
        <taxon>Eurotiomycetes</taxon>
        <taxon>Eurotiomycetidae</taxon>
        <taxon>Eurotiales</taxon>
        <taxon>Aspergillaceae</taxon>
        <taxon>Aspergillus</taxon>
        <taxon>Aspergillus subgen. Nidulantes</taxon>
    </lineage>
</organism>
<dbReference type="GO" id="GO:0009116">
    <property type="term" value="P:nucleoside metabolic process"/>
    <property type="evidence" value="ECO:0007669"/>
    <property type="project" value="InterPro"/>
</dbReference>
<name>C8V060_EMENI</name>
<dbReference type="KEGG" id="ani:ANIA_11513"/>
<gene>
    <name evidence="1" type="ORF">ANIA_11513</name>
</gene>
<reference evidence="2" key="1">
    <citation type="journal article" date="2005" name="Nature">
        <title>Sequencing of Aspergillus nidulans and comparative analysis with A. fumigatus and A. oryzae.</title>
        <authorList>
            <person name="Galagan J.E."/>
            <person name="Calvo S.E."/>
            <person name="Cuomo C."/>
            <person name="Ma L.J."/>
            <person name="Wortman J.R."/>
            <person name="Batzoglou S."/>
            <person name="Lee S.I."/>
            <person name="Basturkmen M."/>
            <person name="Spevak C.C."/>
            <person name="Clutterbuck J."/>
            <person name="Kapitonov V."/>
            <person name="Jurka J."/>
            <person name="Scazzocchio C."/>
            <person name="Farman M."/>
            <person name="Butler J."/>
            <person name="Purcell S."/>
            <person name="Harris S."/>
            <person name="Braus G.H."/>
            <person name="Draht O."/>
            <person name="Busch S."/>
            <person name="D'Enfert C."/>
            <person name="Bouchier C."/>
            <person name="Goldman G.H."/>
            <person name="Bell-Pedersen D."/>
            <person name="Griffiths-Jones S."/>
            <person name="Doonan J.H."/>
            <person name="Yu J."/>
            <person name="Vienken K."/>
            <person name="Pain A."/>
            <person name="Freitag M."/>
            <person name="Selker E.U."/>
            <person name="Archer D.B."/>
            <person name="Penalva M.A."/>
            <person name="Oakley B.R."/>
            <person name="Momany M."/>
            <person name="Tanaka T."/>
            <person name="Kumagai T."/>
            <person name="Asai K."/>
            <person name="Machida M."/>
            <person name="Nierman W.C."/>
            <person name="Denning D.W."/>
            <person name="Caddick M."/>
            <person name="Hynes M."/>
            <person name="Paoletti M."/>
            <person name="Fischer R."/>
            <person name="Miller B."/>
            <person name="Dyer P."/>
            <person name="Sachs M.S."/>
            <person name="Osmani S.A."/>
            <person name="Birren B.W."/>
        </authorList>
    </citation>
    <scope>NUCLEOTIDE SEQUENCE [LARGE SCALE GENOMIC DNA]</scope>
    <source>
        <strain evidence="2">FGSC A4 / ATCC 38163 / CBS 112.46 / NRRL 194 / M139</strain>
    </source>
</reference>
<dbReference type="AlphaFoldDB" id="C8V060"/>
<proteinExistence type="predicted"/>
<dbReference type="Gene3D" id="3.40.50.1580">
    <property type="entry name" value="Nucleoside phosphorylase domain"/>
    <property type="match status" value="1"/>
</dbReference>
<keyword evidence="2" id="KW-1185">Reference proteome</keyword>
<dbReference type="Proteomes" id="UP000000560">
    <property type="component" value="Chromosome I"/>
</dbReference>
<protein>
    <submittedName>
        <fullName evidence="1">Uncharacterized protein</fullName>
    </submittedName>
</protein>
<dbReference type="EMBL" id="BN001301">
    <property type="protein sequence ID" value="CBF69401.1"/>
    <property type="molecule type" value="Genomic_DNA"/>
</dbReference>
<sequence length="82" mass="9311">MNDFPYITICGLANLFDSHKYDDWQPHAAATAVKFANEFLSHRESAQDSEPQNCLLTAATLWISQCIGVWNQVVAYSRKKYA</sequence>
<dbReference type="GO" id="GO:0003824">
    <property type="term" value="F:catalytic activity"/>
    <property type="evidence" value="ECO:0007669"/>
    <property type="project" value="InterPro"/>
</dbReference>
<dbReference type="InterPro" id="IPR035994">
    <property type="entry name" value="Nucleoside_phosphorylase_sf"/>
</dbReference>
<dbReference type="RefSeq" id="XP_050466916.1">
    <property type="nucleotide sequence ID" value="XM_050611467.1"/>
</dbReference>
<reference evidence="2" key="2">
    <citation type="journal article" date="2009" name="Fungal Genet. Biol.">
        <title>The 2008 update of the Aspergillus nidulans genome annotation: a community effort.</title>
        <authorList>
            <person name="Wortman J.R."/>
            <person name="Gilsenan J.M."/>
            <person name="Joardar V."/>
            <person name="Deegan J."/>
            <person name="Clutterbuck J."/>
            <person name="Andersen M.R."/>
            <person name="Archer D."/>
            <person name="Bencina M."/>
            <person name="Braus G."/>
            <person name="Coutinho P."/>
            <person name="von Dohren H."/>
            <person name="Doonan J."/>
            <person name="Driessen A.J."/>
            <person name="Durek P."/>
            <person name="Espeso E."/>
            <person name="Fekete E."/>
            <person name="Flipphi M."/>
            <person name="Estrada C.G."/>
            <person name="Geysens S."/>
            <person name="Goldman G."/>
            <person name="de Groot P.W."/>
            <person name="Hansen K."/>
            <person name="Harris S.D."/>
            <person name="Heinekamp T."/>
            <person name="Helmstaedt K."/>
            <person name="Henrissat B."/>
            <person name="Hofmann G."/>
            <person name="Homan T."/>
            <person name="Horio T."/>
            <person name="Horiuchi H."/>
            <person name="James S."/>
            <person name="Jones M."/>
            <person name="Karaffa L."/>
            <person name="Karanyi Z."/>
            <person name="Kato M."/>
            <person name="Keller N."/>
            <person name="Kelly D.E."/>
            <person name="Kiel J.A."/>
            <person name="Kim J.M."/>
            <person name="van der Klei I.J."/>
            <person name="Klis F.M."/>
            <person name="Kovalchuk A."/>
            <person name="Krasevec N."/>
            <person name="Kubicek C.P."/>
            <person name="Liu B."/>
            <person name="Maccabe A."/>
            <person name="Meyer V."/>
            <person name="Mirabito P."/>
            <person name="Miskei M."/>
            <person name="Mos M."/>
            <person name="Mullins J."/>
            <person name="Nelson D.R."/>
            <person name="Nielsen J."/>
            <person name="Oakley B.R."/>
            <person name="Osmani S.A."/>
            <person name="Pakula T."/>
            <person name="Paszewski A."/>
            <person name="Paulsen I."/>
            <person name="Pilsyk S."/>
            <person name="Pocsi I."/>
            <person name="Punt P.J."/>
            <person name="Ram A.F."/>
            <person name="Ren Q."/>
            <person name="Robellet X."/>
            <person name="Robson G."/>
            <person name="Seiboth B."/>
            <person name="van Solingen P."/>
            <person name="Specht T."/>
            <person name="Sun J."/>
            <person name="Taheri-Talesh N."/>
            <person name="Takeshita N."/>
            <person name="Ussery D."/>
            <person name="vanKuyk P.A."/>
            <person name="Visser H."/>
            <person name="van de Vondervoort P.J."/>
            <person name="de Vries R.P."/>
            <person name="Walton J."/>
            <person name="Xiang X."/>
            <person name="Xiong Y."/>
            <person name="Zeng A.P."/>
            <person name="Brandt B.W."/>
            <person name="Cornell M.J."/>
            <person name="van den Hondel C.A."/>
            <person name="Visser J."/>
            <person name="Oliver S.G."/>
            <person name="Turner G."/>
        </authorList>
    </citation>
    <scope>GENOME REANNOTATION</scope>
    <source>
        <strain evidence="2">FGSC A4 / ATCC 38163 / CBS 112.46 / NRRL 194 / M139</strain>
    </source>
</reference>